<dbReference type="KEGG" id="mamm:ABNF92_04850"/>
<organism evidence="1">
    <name type="scientific">Marinobacter sp. MMG032</name>
    <dbReference type="NCBI Taxonomy" id="3158548"/>
    <lineage>
        <taxon>Bacteria</taxon>
        <taxon>Pseudomonadati</taxon>
        <taxon>Pseudomonadota</taxon>
        <taxon>Gammaproteobacteria</taxon>
        <taxon>Pseudomonadales</taxon>
        <taxon>Marinobacteraceae</taxon>
        <taxon>Marinobacter</taxon>
    </lineage>
</organism>
<accession>A0AAU7MQB6</accession>
<reference evidence="1" key="1">
    <citation type="submission" date="2024-05" db="EMBL/GenBank/DDBJ databases">
        <title>Draft Genome Sequences of Flagellimonas sp. MMG031 and Marinobacter sp. MMG032 Isolated from the dinoflagellate Symbiodinium pilosum.</title>
        <authorList>
            <person name="Shikuma N.J."/>
            <person name="Farrell M.V."/>
        </authorList>
    </citation>
    <scope>NUCLEOTIDE SEQUENCE</scope>
    <source>
        <strain evidence="1">MMG032</strain>
    </source>
</reference>
<dbReference type="EMBL" id="CP157802">
    <property type="protein sequence ID" value="XBQ20487.1"/>
    <property type="molecule type" value="Genomic_DNA"/>
</dbReference>
<dbReference type="AlphaFoldDB" id="A0AAU7MQB6"/>
<evidence type="ECO:0008006" key="2">
    <source>
        <dbReference type="Google" id="ProtNLM"/>
    </source>
</evidence>
<name>A0AAU7MQB6_9GAMM</name>
<gene>
    <name evidence="1" type="ORF">ABNF92_04850</name>
</gene>
<protein>
    <recommendedName>
        <fullName evidence="2">Apea-like HEPN domain-containing protein</fullName>
    </recommendedName>
</protein>
<dbReference type="RefSeq" id="WP_349343612.1">
    <property type="nucleotide sequence ID" value="NZ_CP157802.1"/>
</dbReference>
<evidence type="ECO:0000313" key="1">
    <source>
        <dbReference type="EMBL" id="XBQ20487.1"/>
    </source>
</evidence>
<proteinExistence type="predicted"/>
<sequence length="410" mass="47175">MQANVPHKTEETLKSFSDLVEFVRTHDQLHRRFTVQGSPNPDKELKIEFDKILILSGVKDCIERYIHRFGDFEYDQEKAVSAVEPTVSYIFNQKLDIEISVPILFLGFNFDSFQIADGISIERISKSHHRARYKVKSYNTSTHQNVVSSATHALVLKGWYVPNTERMWDFDILSKTRAYPIELIDEFFGALRVITQVETGYAQVYAVAKEWEAHCTADLPYLKGATLRSYPSWFEDYYWNIENVPALSDEEMDEAKIIFNKVQSAKENSISLALRRLNRCVIRDDEEDAVLDATIALEALLSDGNQEMTHKLALRVGALSKLDDRSQKNPSQAFKDVKKIYGYRSAIAHGSRDLDKKRIIKITEEKSTTAHDLVVDYLRMTLRVVLKHEKYRAPKVIDEQLLLGEESDNA</sequence>